<evidence type="ECO:0000313" key="2">
    <source>
        <dbReference type="EMBL" id="GMH10015.1"/>
    </source>
</evidence>
<dbReference type="Gene3D" id="2.60.120.330">
    <property type="entry name" value="B-lactam Antibiotic, Isopenicillin N Synthase, Chain"/>
    <property type="match status" value="1"/>
</dbReference>
<keyword evidence="1" id="KW-0812">Transmembrane</keyword>
<sequence length="325" mass="37316">MEDVRASARRASNNLHIPYLRLPEYHAQTTAYGPNLPAQIDFRLLASRVGNSIDRLLRSAKDFGVVRISGHGISHEELASVKAEVAQFFLKLDERKTKFRKSFVERVGNREEFVWFRSDKAIMLWAREVLGPERYQDYSYKMESIVSKLDMIAEELAEIFSKTAEKRFGKTIQEIEPIISLYRYNDTHPSLLVSTEDIHESCDHALSLHLAMERAEFYVQTDKGPLSFSTDPDAIVVTIGDQLGEWSSRDFKYVSGELIFDPNLHEMEASYSLELKCSPMNLNFGHSKKPAKKISMADQILIALIITFLYKTLLFFFQRFTGTHA</sequence>
<dbReference type="EMBL" id="BSYO01000009">
    <property type="protein sequence ID" value="GMH10015.1"/>
    <property type="molecule type" value="Genomic_DNA"/>
</dbReference>
<dbReference type="Proteomes" id="UP001279734">
    <property type="component" value="Unassembled WGS sequence"/>
</dbReference>
<dbReference type="SUPFAM" id="SSF51197">
    <property type="entry name" value="Clavaminate synthase-like"/>
    <property type="match status" value="1"/>
</dbReference>
<comment type="caution">
    <text evidence="2">The sequence shown here is derived from an EMBL/GenBank/DDBJ whole genome shotgun (WGS) entry which is preliminary data.</text>
</comment>
<proteinExistence type="predicted"/>
<dbReference type="InterPro" id="IPR027443">
    <property type="entry name" value="IPNS-like_sf"/>
</dbReference>
<evidence type="ECO:0000313" key="3">
    <source>
        <dbReference type="Proteomes" id="UP001279734"/>
    </source>
</evidence>
<keyword evidence="1" id="KW-0472">Membrane</keyword>
<gene>
    <name evidence="2" type="ORF">Nepgr_011856</name>
</gene>
<protein>
    <submittedName>
        <fullName evidence="2">Uncharacterized protein</fullName>
    </submittedName>
</protein>
<accession>A0AAD3SFV2</accession>
<name>A0AAD3SFV2_NEPGR</name>
<dbReference type="PANTHER" id="PTHR34945">
    <property type="entry name" value="2-OXOGLUTARATE (2OG) AND FE(II)-DEPENDENT OXYGENASE SUPERFAMILY PROTEIN"/>
    <property type="match status" value="1"/>
</dbReference>
<dbReference type="PANTHER" id="PTHR34945:SF4">
    <property type="entry name" value="2-OXOGLUTARATE (2OG) AND FE(II)-DEPENDENT OXYGENASE SUPERFAMILY PROTEIN"/>
    <property type="match status" value="1"/>
</dbReference>
<organism evidence="2 3">
    <name type="scientific">Nepenthes gracilis</name>
    <name type="common">Slender pitcher plant</name>
    <dbReference type="NCBI Taxonomy" id="150966"/>
    <lineage>
        <taxon>Eukaryota</taxon>
        <taxon>Viridiplantae</taxon>
        <taxon>Streptophyta</taxon>
        <taxon>Embryophyta</taxon>
        <taxon>Tracheophyta</taxon>
        <taxon>Spermatophyta</taxon>
        <taxon>Magnoliopsida</taxon>
        <taxon>eudicotyledons</taxon>
        <taxon>Gunneridae</taxon>
        <taxon>Pentapetalae</taxon>
        <taxon>Caryophyllales</taxon>
        <taxon>Nepenthaceae</taxon>
        <taxon>Nepenthes</taxon>
    </lineage>
</organism>
<keyword evidence="3" id="KW-1185">Reference proteome</keyword>
<feature type="transmembrane region" description="Helical" evidence="1">
    <location>
        <begin position="296"/>
        <end position="317"/>
    </location>
</feature>
<evidence type="ECO:0000256" key="1">
    <source>
        <dbReference type="SAM" id="Phobius"/>
    </source>
</evidence>
<reference evidence="2" key="1">
    <citation type="submission" date="2023-05" db="EMBL/GenBank/DDBJ databases">
        <title>Nepenthes gracilis genome sequencing.</title>
        <authorList>
            <person name="Fukushima K."/>
        </authorList>
    </citation>
    <scope>NUCLEOTIDE SEQUENCE</scope>
    <source>
        <strain evidence="2">SING2019-196</strain>
    </source>
</reference>
<keyword evidence="1" id="KW-1133">Transmembrane helix</keyword>
<dbReference type="AlphaFoldDB" id="A0AAD3SFV2"/>